<evidence type="ECO:0000256" key="2">
    <source>
        <dbReference type="ARBA" id="ARBA00022448"/>
    </source>
</evidence>
<evidence type="ECO:0000313" key="12">
    <source>
        <dbReference type="Proteomes" id="UP000533080"/>
    </source>
</evidence>
<dbReference type="NCBIfam" id="TIGR01730">
    <property type="entry name" value="RND_mfp"/>
    <property type="match status" value="1"/>
</dbReference>
<dbReference type="EMBL" id="JABFNT010000110">
    <property type="protein sequence ID" value="NOJ82017.1"/>
    <property type="molecule type" value="Genomic_DNA"/>
</dbReference>
<dbReference type="Pfam" id="PF25954">
    <property type="entry name" value="Beta-barrel_RND_2"/>
    <property type="match status" value="1"/>
</dbReference>
<dbReference type="InterPro" id="IPR051909">
    <property type="entry name" value="MFP_Cation_Efflux"/>
</dbReference>
<evidence type="ECO:0000259" key="10">
    <source>
        <dbReference type="Pfam" id="PF25975"/>
    </source>
</evidence>
<gene>
    <name evidence="11" type="ORF">HNV28_27440</name>
</gene>
<feature type="domain" description="CzcB-like alpha-helical hairpin" evidence="7">
    <location>
        <begin position="147"/>
        <end position="206"/>
    </location>
</feature>
<name>A0A7Y4MTY0_MYXXA</name>
<accession>A0A7Y4MTY0</accession>
<feature type="compositionally biased region" description="Polar residues" evidence="6">
    <location>
        <begin position="26"/>
        <end position="36"/>
    </location>
</feature>
<dbReference type="Gene3D" id="1.10.287.470">
    <property type="entry name" value="Helix hairpin bin"/>
    <property type="match status" value="1"/>
</dbReference>
<dbReference type="InterPro" id="IPR006143">
    <property type="entry name" value="RND_pump_MFP"/>
</dbReference>
<dbReference type="Pfam" id="PF25893">
    <property type="entry name" value="HH_CzcB"/>
    <property type="match status" value="1"/>
</dbReference>
<comment type="similarity">
    <text evidence="1">Belongs to the membrane fusion protein (MFP) (TC 8.A.1) family.</text>
</comment>
<dbReference type="PROSITE" id="PS51257">
    <property type="entry name" value="PROKAR_LIPOPROTEIN"/>
    <property type="match status" value="1"/>
</dbReference>
<dbReference type="GO" id="GO:0030288">
    <property type="term" value="C:outer membrane-bounded periplasmic space"/>
    <property type="evidence" value="ECO:0007669"/>
    <property type="project" value="TreeGrafter"/>
</dbReference>
<sequence length="426" mass="44691">MNARVYLPVLVALTVLASGCNDKKSTPPSETAAQTSAGDNAHDHGEGDDHASGSDASHGDAGDADHQELITLSPEAVRSARLELGQAQVRPLTTGLSVPARLTFTQSGVSKVSSRVPGRLDSIAVVLGQKVKKGQVLGHLDSPDLGQARADYLSAATKARVTEANFRREKELLDKGITSEREMREAESAFVTAQAERSAADGRLHALGLSDAEIATLRSNEHYSSRFPAISPMNGTVVEIQGTVGQAVEATTSLFTVADLSQLWALLDLPESQLSQVRLGQKVELTVQALPGKRFEGEVGYIGDIVNEKTRTIPVQVVVANADGALKAGMFAQAMIATTAEDTDASANGSVVIPRSAVQQVEGAQVVFVPVGTNQFRPVKVQTGASSASEVELLSGLEPGATLVTQGAFILKSELSKESMGEGHSH</sequence>
<dbReference type="Pfam" id="PF25973">
    <property type="entry name" value="BSH_CzcB"/>
    <property type="match status" value="1"/>
</dbReference>
<keyword evidence="3" id="KW-0862">Zinc</keyword>
<evidence type="ECO:0000313" key="11">
    <source>
        <dbReference type="EMBL" id="NOJ82017.1"/>
    </source>
</evidence>
<evidence type="ECO:0000256" key="6">
    <source>
        <dbReference type="SAM" id="MobiDB-lite"/>
    </source>
</evidence>
<feature type="domain" description="CzcB-like C-terminal circularly permuted SH3-like" evidence="10">
    <location>
        <begin position="351"/>
        <end position="412"/>
    </location>
</feature>
<reference evidence="11 12" key="1">
    <citation type="submission" date="2020-05" db="EMBL/GenBank/DDBJ databases">
        <authorList>
            <person name="Whitworth D."/>
        </authorList>
    </citation>
    <scope>NUCLEOTIDE SEQUENCE [LARGE SCALE GENOMIC DNA]</scope>
    <source>
        <strain evidence="11 12">AM005</strain>
    </source>
</reference>
<dbReference type="InterPro" id="IPR058792">
    <property type="entry name" value="Beta-barrel_RND_2"/>
</dbReference>
<dbReference type="PANTHER" id="PTHR30097">
    <property type="entry name" value="CATION EFFLUX SYSTEM PROTEIN CUSB"/>
    <property type="match status" value="1"/>
</dbReference>
<dbReference type="Pfam" id="PF25975">
    <property type="entry name" value="CzcB_C"/>
    <property type="match status" value="1"/>
</dbReference>
<dbReference type="InterPro" id="IPR058649">
    <property type="entry name" value="CzcB_C"/>
</dbReference>
<dbReference type="Proteomes" id="UP000533080">
    <property type="component" value="Unassembled WGS sequence"/>
</dbReference>
<keyword evidence="2" id="KW-0813">Transport</keyword>
<dbReference type="Gene3D" id="2.40.420.20">
    <property type="match status" value="1"/>
</dbReference>
<dbReference type="GO" id="GO:0015679">
    <property type="term" value="P:plasma membrane copper ion transport"/>
    <property type="evidence" value="ECO:0007669"/>
    <property type="project" value="TreeGrafter"/>
</dbReference>
<dbReference type="RefSeq" id="WP_171443965.1">
    <property type="nucleotide sequence ID" value="NZ_JABFNS010000116.1"/>
</dbReference>
<dbReference type="GO" id="GO:0046686">
    <property type="term" value="P:response to cadmium ion"/>
    <property type="evidence" value="ECO:0007669"/>
    <property type="project" value="UniProtKB-KW"/>
</dbReference>
<dbReference type="SUPFAM" id="SSF111369">
    <property type="entry name" value="HlyD-like secretion proteins"/>
    <property type="match status" value="1"/>
</dbReference>
<dbReference type="GO" id="GO:0060003">
    <property type="term" value="P:copper ion export"/>
    <property type="evidence" value="ECO:0007669"/>
    <property type="project" value="TreeGrafter"/>
</dbReference>
<protein>
    <submittedName>
        <fullName evidence="11">Efflux RND transporter periplasmic adaptor subunit</fullName>
    </submittedName>
</protein>
<dbReference type="FunFam" id="2.40.30.170:FF:000010">
    <property type="entry name" value="Efflux RND transporter periplasmic adaptor subunit"/>
    <property type="match status" value="1"/>
</dbReference>
<evidence type="ECO:0000256" key="5">
    <source>
        <dbReference type="ARBA" id="ARBA00058766"/>
    </source>
</evidence>
<dbReference type="GO" id="GO:0022857">
    <property type="term" value="F:transmembrane transporter activity"/>
    <property type="evidence" value="ECO:0007669"/>
    <property type="project" value="InterPro"/>
</dbReference>
<dbReference type="Gene3D" id="2.40.30.170">
    <property type="match status" value="1"/>
</dbReference>
<dbReference type="PANTHER" id="PTHR30097:SF4">
    <property type="entry name" value="SLR6042 PROTEIN"/>
    <property type="match status" value="1"/>
</dbReference>
<dbReference type="InterPro" id="IPR058648">
    <property type="entry name" value="HH_CzcB-like"/>
</dbReference>
<comment type="caution">
    <text evidence="11">The sequence shown here is derived from an EMBL/GenBank/DDBJ whole genome shotgun (WGS) entry which is preliminary data.</text>
</comment>
<comment type="function">
    <text evidence="5">CzcA and CzcB together would act in zinc efflux nearly as effectively as the complete czc efflux system (CzcABC). The CzcB protein is thought to funnel zinc cations to the CzcA transport protein.</text>
</comment>
<keyword evidence="4" id="KW-0105">Cadmium resistance</keyword>
<evidence type="ECO:0000259" key="7">
    <source>
        <dbReference type="Pfam" id="PF25893"/>
    </source>
</evidence>
<dbReference type="GO" id="GO:0016020">
    <property type="term" value="C:membrane"/>
    <property type="evidence" value="ECO:0007669"/>
    <property type="project" value="InterPro"/>
</dbReference>
<dbReference type="GO" id="GO:0046914">
    <property type="term" value="F:transition metal ion binding"/>
    <property type="evidence" value="ECO:0007669"/>
    <property type="project" value="TreeGrafter"/>
</dbReference>
<organism evidence="11 12">
    <name type="scientific">Myxococcus xanthus</name>
    <dbReference type="NCBI Taxonomy" id="34"/>
    <lineage>
        <taxon>Bacteria</taxon>
        <taxon>Pseudomonadati</taxon>
        <taxon>Myxococcota</taxon>
        <taxon>Myxococcia</taxon>
        <taxon>Myxococcales</taxon>
        <taxon>Cystobacterineae</taxon>
        <taxon>Myxococcaceae</taxon>
        <taxon>Myxococcus</taxon>
    </lineage>
</organism>
<dbReference type="AlphaFoldDB" id="A0A7Y4MTY0"/>
<dbReference type="FunFam" id="2.40.420.20:FF:000006">
    <property type="entry name" value="RND family efflux transporter MFP subunit"/>
    <property type="match status" value="1"/>
</dbReference>
<feature type="compositionally biased region" description="Basic and acidic residues" evidence="6">
    <location>
        <begin position="40"/>
        <end position="63"/>
    </location>
</feature>
<dbReference type="InterPro" id="IPR058647">
    <property type="entry name" value="BSH_CzcB-like"/>
</dbReference>
<evidence type="ECO:0000256" key="4">
    <source>
        <dbReference type="ARBA" id="ARBA00043263"/>
    </source>
</evidence>
<evidence type="ECO:0000259" key="9">
    <source>
        <dbReference type="Pfam" id="PF25973"/>
    </source>
</evidence>
<evidence type="ECO:0000256" key="3">
    <source>
        <dbReference type="ARBA" id="ARBA00022833"/>
    </source>
</evidence>
<feature type="domain" description="CzcB-like barrel-sandwich hybrid" evidence="9">
    <location>
        <begin position="110"/>
        <end position="259"/>
    </location>
</feature>
<feature type="domain" description="CusB-like beta-barrel" evidence="8">
    <location>
        <begin position="262"/>
        <end position="338"/>
    </location>
</feature>
<proteinExistence type="inferred from homology"/>
<evidence type="ECO:0000259" key="8">
    <source>
        <dbReference type="Pfam" id="PF25954"/>
    </source>
</evidence>
<evidence type="ECO:0000256" key="1">
    <source>
        <dbReference type="ARBA" id="ARBA00009477"/>
    </source>
</evidence>
<feature type="region of interest" description="Disordered" evidence="6">
    <location>
        <begin position="19"/>
        <end position="63"/>
    </location>
</feature>